<evidence type="ECO:0000256" key="1">
    <source>
        <dbReference type="ARBA" id="ARBA00006803"/>
    </source>
</evidence>
<evidence type="ECO:0000313" key="4">
    <source>
        <dbReference type="Proteomes" id="UP001432322"/>
    </source>
</evidence>
<gene>
    <name evidence="3" type="ORF">PFISCL1PPCAC_12724</name>
</gene>
<dbReference type="PANTHER" id="PTHR47521">
    <property type="entry name" value="SERPENTINE RECEPTOR, CLASS E (EPSILON)-RELATED"/>
    <property type="match status" value="1"/>
</dbReference>
<dbReference type="EMBL" id="BTSY01000004">
    <property type="protein sequence ID" value="GMT21427.1"/>
    <property type="molecule type" value="Genomic_DNA"/>
</dbReference>
<evidence type="ECO:0000313" key="3">
    <source>
        <dbReference type="EMBL" id="GMT21427.1"/>
    </source>
</evidence>
<protein>
    <recommendedName>
        <fullName evidence="5">G protein-coupled receptor</fullName>
    </recommendedName>
</protein>
<sequence>MIGYMISLIGMISFERYVATLWWKWYERRGFSTLFIFVIAEIIGSGPRYYPHEINFVVFGVIVLFSATLYQIAYRGNKRILHSLNAFPSSYTVNQLFQVKENLRFASSITNSTLPITALSFVLYGNFFFAPSHWERSRYLSLALFDCSLAVFVPYFCFVAGHTMSEYHRELYKIRVIRTVAALVGWQ</sequence>
<feature type="transmembrane region" description="Helical" evidence="2">
    <location>
        <begin position="139"/>
        <end position="161"/>
    </location>
</feature>
<dbReference type="GO" id="GO:0007606">
    <property type="term" value="P:sensory perception of chemical stimulus"/>
    <property type="evidence" value="ECO:0007669"/>
    <property type="project" value="InterPro"/>
</dbReference>
<feature type="non-terminal residue" evidence="3">
    <location>
        <position position="187"/>
    </location>
</feature>
<dbReference type="InterPro" id="IPR004151">
    <property type="entry name" value="7TM_GPCR_serpentine_rcpt_Sre"/>
</dbReference>
<proteinExistence type="inferred from homology"/>
<dbReference type="Proteomes" id="UP001432322">
    <property type="component" value="Unassembled WGS sequence"/>
</dbReference>
<comment type="similarity">
    <text evidence="1">Belongs to the nematode receptor-like protein sre family.</text>
</comment>
<keyword evidence="2" id="KW-1133">Transmembrane helix</keyword>
<dbReference type="PANTHER" id="PTHR47521:SF7">
    <property type="entry name" value="SERPENTINE RECEPTOR CLASS EPSILON-6"/>
    <property type="match status" value="1"/>
</dbReference>
<evidence type="ECO:0008006" key="5">
    <source>
        <dbReference type="Google" id="ProtNLM"/>
    </source>
</evidence>
<feature type="transmembrane region" description="Helical" evidence="2">
    <location>
        <begin position="105"/>
        <end position="127"/>
    </location>
</feature>
<keyword evidence="2" id="KW-0472">Membrane</keyword>
<dbReference type="InterPro" id="IPR052860">
    <property type="entry name" value="NRL-GPCR1"/>
</dbReference>
<reference evidence="3" key="1">
    <citation type="submission" date="2023-10" db="EMBL/GenBank/DDBJ databases">
        <title>Genome assembly of Pristionchus species.</title>
        <authorList>
            <person name="Yoshida K."/>
            <person name="Sommer R.J."/>
        </authorList>
    </citation>
    <scope>NUCLEOTIDE SEQUENCE</scope>
    <source>
        <strain evidence="3">RS5133</strain>
    </source>
</reference>
<dbReference type="Pfam" id="PF03125">
    <property type="entry name" value="Sre"/>
    <property type="match status" value="1"/>
</dbReference>
<keyword evidence="4" id="KW-1185">Reference proteome</keyword>
<comment type="caution">
    <text evidence="3">The sequence shown here is derived from an EMBL/GenBank/DDBJ whole genome shotgun (WGS) entry which is preliminary data.</text>
</comment>
<evidence type="ECO:0000256" key="2">
    <source>
        <dbReference type="SAM" id="Phobius"/>
    </source>
</evidence>
<feature type="transmembrane region" description="Helical" evidence="2">
    <location>
        <begin position="30"/>
        <end position="50"/>
    </location>
</feature>
<organism evidence="3 4">
    <name type="scientific">Pristionchus fissidentatus</name>
    <dbReference type="NCBI Taxonomy" id="1538716"/>
    <lineage>
        <taxon>Eukaryota</taxon>
        <taxon>Metazoa</taxon>
        <taxon>Ecdysozoa</taxon>
        <taxon>Nematoda</taxon>
        <taxon>Chromadorea</taxon>
        <taxon>Rhabditida</taxon>
        <taxon>Rhabditina</taxon>
        <taxon>Diplogasteromorpha</taxon>
        <taxon>Diplogasteroidea</taxon>
        <taxon>Neodiplogasteridae</taxon>
        <taxon>Pristionchus</taxon>
    </lineage>
</organism>
<keyword evidence="2" id="KW-0812">Transmembrane</keyword>
<accession>A0AAV5VP08</accession>
<name>A0AAV5VP08_9BILA</name>
<feature type="transmembrane region" description="Helical" evidence="2">
    <location>
        <begin position="56"/>
        <end position="74"/>
    </location>
</feature>
<dbReference type="GO" id="GO:0016020">
    <property type="term" value="C:membrane"/>
    <property type="evidence" value="ECO:0007669"/>
    <property type="project" value="InterPro"/>
</dbReference>
<dbReference type="AlphaFoldDB" id="A0AAV5VP08"/>